<dbReference type="AlphaFoldDB" id="A0A1V4I5Q9"/>
<dbReference type="Proteomes" id="UP000190140">
    <property type="component" value="Unassembled WGS sequence"/>
</dbReference>
<evidence type="ECO:0000256" key="2">
    <source>
        <dbReference type="ARBA" id="ARBA00012937"/>
    </source>
</evidence>
<dbReference type="OrthoDB" id="9807095at2"/>
<evidence type="ECO:0000256" key="1">
    <source>
        <dbReference type="ARBA" id="ARBA00009897"/>
    </source>
</evidence>
<dbReference type="Pfam" id="PF00120">
    <property type="entry name" value="Gln-synt_C"/>
    <property type="match status" value="1"/>
</dbReference>
<organism evidence="6 7">
    <name type="scientific">Alkalithermobacter paradoxus</name>
    <dbReference type="NCBI Taxonomy" id="29349"/>
    <lineage>
        <taxon>Bacteria</taxon>
        <taxon>Bacillati</taxon>
        <taxon>Bacillota</taxon>
        <taxon>Clostridia</taxon>
        <taxon>Peptostreptococcales</taxon>
        <taxon>Tepidibacteraceae</taxon>
        <taxon>Alkalithermobacter</taxon>
    </lineage>
</organism>
<evidence type="ECO:0000256" key="4">
    <source>
        <dbReference type="RuleBase" id="RU000384"/>
    </source>
</evidence>
<evidence type="ECO:0000313" key="6">
    <source>
        <dbReference type="EMBL" id="OPJ55293.1"/>
    </source>
</evidence>
<dbReference type="InterPro" id="IPR014746">
    <property type="entry name" value="Gln_synth/guanido_kin_cat_dom"/>
</dbReference>
<dbReference type="EMBL" id="MZGW01000006">
    <property type="protein sequence ID" value="OPJ55293.1"/>
    <property type="molecule type" value="Genomic_DNA"/>
</dbReference>
<comment type="caution">
    <text evidence="6">The sequence shown here is derived from an EMBL/GenBank/DDBJ whole genome shotgun (WGS) entry which is preliminary data.</text>
</comment>
<dbReference type="GO" id="GO:0005737">
    <property type="term" value="C:cytoplasm"/>
    <property type="evidence" value="ECO:0007669"/>
    <property type="project" value="TreeGrafter"/>
</dbReference>
<dbReference type="SUPFAM" id="SSF55931">
    <property type="entry name" value="Glutamine synthetase/guanido kinase"/>
    <property type="match status" value="1"/>
</dbReference>
<proteinExistence type="inferred from homology"/>
<dbReference type="STRING" id="29349.CLOTH_15960"/>
<dbReference type="Gene3D" id="3.30.590.10">
    <property type="entry name" value="Glutamine synthetase/guanido kinase, catalytic domain"/>
    <property type="match status" value="1"/>
</dbReference>
<dbReference type="GO" id="GO:0006542">
    <property type="term" value="P:glutamine biosynthetic process"/>
    <property type="evidence" value="ECO:0007669"/>
    <property type="project" value="TreeGrafter"/>
</dbReference>
<name>A0A1V4I5Q9_9FIRM</name>
<evidence type="ECO:0000259" key="5">
    <source>
        <dbReference type="PROSITE" id="PS51987"/>
    </source>
</evidence>
<dbReference type="PANTHER" id="PTHR43407">
    <property type="entry name" value="GLUTAMINE SYNTHETASE"/>
    <property type="match status" value="1"/>
</dbReference>
<dbReference type="GO" id="GO:0004356">
    <property type="term" value="F:glutamine synthetase activity"/>
    <property type="evidence" value="ECO:0007669"/>
    <property type="project" value="UniProtKB-EC"/>
</dbReference>
<protein>
    <recommendedName>
        <fullName evidence="2">glutamine synthetase</fullName>
        <ecNumber evidence="2">6.3.1.2</ecNumber>
    </recommendedName>
</protein>
<accession>A0A1V4I5Q9</accession>
<comment type="similarity">
    <text evidence="1 3 4">Belongs to the glutamine synthetase family.</text>
</comment>
<dbReference type="SMART" id="SM01230">
    <property type="entry name" value="Gln-synt_C"/>
    <property type="match status" value="1"/>
</dbReference>
<dbReference type="InterPro" id="IPR008146">
    <property type="entry name" value="Gln_synth_cat_dom"/>
</dbReference>
<dbReference type="RefSeq" id="WP_079412861.1">
    <property type="nucleotide sequence ID" value="NZ_MZGW01000006.1"/>
</dbReference>
<dbReference type="PROSITE" id="PS51987">
    <property type="entry name" value="GS_CATALYTIC"/>
    <property type="match status" value="1"/>
</dbReference>
<dbReference type="GO" id="GO:0016020">
    <property type="term" value="C:membrane"/>
    <property type="evidence" value="ECO:0007669"/>
    <property type="project" value="TreeGrafter"/>
</dbReference>
<evidence type="ECO:0000256" key="3">
    <source>
        <dbReference type="PROSITE-ProRule" id="PRU01331"/>
    </source>
</evidence>
<evidence type="ECO:0000313" key="7">
    <source>
        <dbReference type="Proteomes" id="UP000190140"/>
    </source>
</evidence>
<dbReference type="PANTHER" id="PTHR43407:SF1">
    <property type="entry name" value="LENGSIN"/>
    <property type="match status" value="1"/>
</dbReference>
<gene>
    <name evidence="6" type="primary">glnA_2</name>
    <name evidence="6" type="ORF">CLOTH_15960</name>
</gene>
<sequence length="632" mass="72443">MDNLVYVIPKDKNDKENLIKILKEHPEIKFVSLVGVDLGGNATDEKIPIEVMLDDLDSFLNYGIQTDGSSVVLHEIAHLNNARVDLVPDLNVNWFVDYNYEHIDNNLPVGTLEIPSFLIHNGERVDSRSVLIKAIDNFKTKLMDILKTYPHILHSIGISDPYYIEDILLTSATELEFWVKTPNDKADIEKLSTSQMLKEQYWKRTHGTVRTALEKTLILLQKYGLEPEMGHKEVGGVSSKIATNGKTDHVMEQLEIDWKYSNALQAADNELIVRELIEDIFASYGLEVTFAAKPLEGVAGNGEHTHVGVAVKLKNGKIRNLFSPLDMKSDYLSEIGYGSLMGILKNYEVISPFVTSSNDAFNRLKPGFEAPVCIVASLGIDVKTPTRNRSVLVGVVRDIDNHLATRFEVRSPNPLSNTYLVLASLYQSMLDGILAAAKSNKTSKELEAEISKESGVESFYLEKDRTYRSEEDVFEHYTEDERNKLFGKPPATVYENMKNLKEYHEKRKILLDGDVFNEKIINSFIASSLERWETELKDRILLDNINFIRECKKVHNMEEVTDLDVVRWEKINNLRYYMMKNSLDNKCLFTRLREALDDKDYNLASSLQLEMYEKIKEINKLYMRYKRNLFNI</sequence>
<dbReference type="GO" id="GO:0019740">
    <property type="term" value="P:nitrogen utilization"/>
    <property type="evidence" value="ECO:0007669"/>
    <property type="project" value="TreeGrafter"/>
</dbReference>
<dbReference type="EC" id="6.3.1.2" evidence="2"/>
<keyword evidence="6" id="KW-0436">Ligase</keyword>
<feature type="domain" description="GS catalytic" evidence="5">
    <location>
        <begin position="127"/>
        <end position="551"/>
    </location>
</feature>
<keyword evidence="7" id="KW-1185">Reference proteome</keyword>
<reference evidence="6 7" key="1">
    <citation type="submission" date="2017-03" db="EMBL/GenBank/DDBJ databases">
        <title>Genome sequence of Clostridium thermoalcaliphilum DSM 7309.</title>
        <authorList>
            <person name="Poehlein A."/>
            <person name="Daniel R."/>
        </authorList>
    </citation>
    <scope>NUCLEOTIDE SEQUENCE [LARGE SCALE GENOMIC DNA]</scope>
    <source>
        <strain evidence="6 7">DSM 7309</strain>
    </source>
</reference>